<reference evidence="1 2" key="2">
    <citation type="submission" date="2017-09" db="EMBL/GenBank/DDBJ databases">
        <title>Extensive intraspecific genome diversity in a model arbuscular mycorrhizal fungus.</title>
        <authorList>
            <person name="Chen E.C."/>
            <person name="Morin E."/>
            <person name="Beaudet D."/>
            <person name="Noel J."/>
            <person name="Ndikumana S."/>
            <person name="Charron P."/>
            <person name="St-Onge C."/>
            <person name="Giorgi J."/>
            <person name="Grigoriev I.V."/>
            <person name="Roux C."/>
            <person name="Martin F.M."/>
            <person name="Corradi N."/>
        </authorList>
    </citation>
    <scope>NUCLEOTIDE SEQUENCE [LARGE SCALE GENOMIC DNA]</scope>
    <source>
        <strain evidence="1 2">A5</strain>
    </source>
</reference>
<name>A0A2N0PAC4_9GLOM</name>
<organism evidence="1 2">
    <name type="scientific">Rhizophagus irregularis</name>
    <dbReference type="NCBI Taxonomy" id="588596"/>
    <lineage>
        <taxon>Eukaryota</taxon>
        <taxon>Fungi</taxon>
        <taxon>Fungi incertae sedis</taxon>
        <taxon>Mucoromycota</taxon>
        <taxon>Glomeromycotina</taxon>
        <taxon>Glomeromycetes</taxon>
        <taxon>Glomerales</taxon>
        <taxon>Glomeraceae</taxon>
        <taxon>Rhizophagus</taxon>
    </lineage>
</organism>
<gene>
    <name evidence="1" type="ORF">RhiirA5_503198</name>
</gene>
<dbReference type="EMBL" id="LLXJ01001123">
    <property type="protein sequence ID" value="PKC03780.1"/>
    <property type="molecule type" value="Genomic_DNA"/>
</dbReference>
<sequence length="128" mass="14458">MPNKKFNKKPQPVAKVSNPIFNATTLNDFMNLQLFCNSKVKYWHLLPLIVAISPDYATLTSIPPTPISEIQILIKEVGEHQQALQKVKDLRKKGQIWDNIDNIVSNIQSSNVASPILKEHSKASIQQK</sequence>
<evidence type="ECO:0000313" key="2">
    <source>
        <dbReference type="Proteomes" id="UP000232722"/>
    </source>
</evidence>
<dbReference type="VEuPathDB" id="FungiDB:FUN_006251"/>
<accession>A0A2N0PAC4</accession>
<dbReference type="VEuPathDB" id="FungiDB:RhiirFUN_000856"/>
<protein>
    <submittedName>
        <fullName evidence="1">Uncharacterized protein</fullName>
    </submittedName>
</protein>
<dbReference type="Proteomes" id="UP000232722">
    <property type="component" value="Unassembled WGS sequence"/>
</dbReference>
<comment type="caution">
    <text evidence="1">The sequence shown here is derived from an EMBL/GenBank/DDBJ whole genome shotgun (WGS) entry which is preliminary data.</text>
</comment>
<dbReference type="AlphaFoldDB" id="A0A2N0PAC4"/>
<proteinExistence type="predicted"/>
<reference evidence="1 2" key="1">
    <citation type="submission" date="2016-04" db="EMBL/GenBank/DDBJ databases">
        <title>Genome analyses suggest a sexual origin of heterokaryosis in a supposedly ancient asexual fungus.</title>
        <authorList>
            <person name="Ropars J."/>
            <person name="Sedzielewska K."/>
            <person name="Noel J."/>
            <person name="Charron P."/>
            <person name="Farinelli L."/>
            <person name="Marton T."/>
            <person name="Kruger M."/>
            <person name="Pelin A."/>
            <person name="Brachmann A."/>
            <person name="Corradi N."/>
        </authorList>
    </citation>
    <scope>NUCLEOTIDE SEQUENCE [LARGE SCALE GENOMIC DNA]</scope>
    <source>
        <strain evidence="1 2">A5</strain>
    </source>
</reference>
<evidence type="ECO:0000313" key="1">
    <source>
        <dbReference type="EMBL" id="PKC03780.1"/>
    </source>
</evidence>